<dbReference type="InterPro" id="IPR001387">
    <property type="entry name" value="Cro/C1-type_HTH"/>
</dbReference>
<gene>
    <name evidence="2" type="ORF">AB8O55_17480</name>
</gene>
<dbReference type="InterPro" id="IPR043917">
    <property type="entry name" value="DUF5753"/>
</dbReference>
<dbReference type="CDD" id="cd00093">
    <property type="entry name" value="HTH_XRE"/>
    <property type="match status" value="1"/>
</dbReference>
<feature type="domain" description="HTH cro/C1-type" evidence="1">
    <location>
        <begin position="17"/>
        <end position="71"/>
    </location>
</feature>
<dbReference type="Pfam" id="PF19054">
    <property type="entry name" value="DUF5753"/>
    <property type="match status" value="1"/>
</dbReference>
<dbReference type="EMBL" id="JBGEHV010000032">
    <property type="protein sequence ID" value="MEY8041201.1"/>
    <property type="molecule type" value="Genomic_DNA"/>
</dbReference>
<dbReference type="Proteomes" id="UP001564626">
    <property type="component" value="Unassembled WGS sequence"/>
</dbReference>
<evidence type="ECO:0000259" key="1">
    <source>
        <dbReference type="PROSITE" id="PS50943"/>
    </source>
</evidence>
<dbReference type="RefSeq" id="WP_345359031.1">
    <property type="nucleotide sequence ID" value="NZ_BAABII010000004.1"/>
</dbReference>
<evidence type="ECO:0000313" key="3">
    <source>
        <dbReference type="Proteomes" id="UP001564626"/>
    </source>
</evidence>
<proteinExistence type="predicted"/>
<evidence type="ECO:0000313" key="2">
    <source>
        <dbReference type="EMBL" id="MEY8041201.1"/>
    </source>
</evidence>
<dbReference type="SMART" id="SM00530">
    <property type="entry name" value="HTH_XRE"/>
    <property type="match status" value="1"/>
</dbReference>
<comment type="caution">
    <text evidence="2">The sequence shown here is derived from an EMBL/GenBank/DDBJ whole genome shotgun (WGS) entry which is preliminary data.</text>
</comment>
<keyword evidence="3" id="KW-1185">Reference proteome</keyword>
<dbReference type="PROSITE" id="PS50943">
    <property type="entry name" value="HTH_CROC1"/>
    <property type="match status" value="1"/>
</dbReference>
<dbReference type="Gene3D" id="1.10.260.40">
    <property type="entry name" value="lambda repressor-like DNA-binding domains"/>
    <property type="match status" value="1"/>
</dbReference>
<reference evidence="2 3" key="1">
    <citation type="submission" date="2024-08" db="EMBL/GenBank/DDBJ databases">
        <title>Genome mining of Saccharopolyspora cebuensis PGLac3 from Nigerian medicinal plant.</title>
        <authorList>
            <person name="Ezeobiora C.E."/>
            <person name="Igbokwe N.H."/>
            <person name="Amin D.H."/>
            <person name="Mendie U.E."/>
        </authorList>
    </citation>
    <scope>NUCLEOTIDE SEQUENCE [LARGE SCALE GENOMIC DNA]</scope>
    <source>
        <strain evidence="2 3">PGLac3</strain>
    </source>
</reference>
<sequence length="285" mass="32333">MPENGANVRQRKVARTLREWRKSKGATQDDVAKQLRWSVPKLSRFERADTVAGPAEVIAIGTVLHIDEAERDRVVRLAMASFETNWWSAYSSEVVRGDFEDYLEVEAAATKLRSFEIHLVPGLMQTAAYYDAVLREEFRTLENDLVAARSRLRKERQARLDDADHLLDYHAIIHESALRLPVGGPEVMYEQLNAILARSELPNVTVQVLPVSAGAYPGFGTAYHRVTFGPDHAEGVYLENLHDGLYVEQDDEIEAYTLAFERLRERALDPEASARRIAEIRDSWA</sequence>
<dbReference type="InterPro" id="IPR010982">
    <property type="entry name" value="Lambda_DNA-bd_dom_sf"/>
</dbReference>
<accession>A0ABV4CN26</accession>
<protein>
    <submittedName>
        <fullName evidence="2">Helix-turn-helix domain-containing protein</fullName>
    </submittedName>
</protein>
<dbReference type="SUPFAM" id="SSF47413">
    <property type="entry name" value="lambda repressor-like DNA-binding domains"/>
    <property type="match status" value="1"/>
</dbReference>
<name>A0ABV4CN26_9PSEU</name>
<dbReference type="Pfam" id="PF13560">
    <property type="entry name" value="HTH_31"/>
    <property type="match status" value="1"/>
</dbReference>
<organism evidence="2 3">
    <name type="scientific">Saccharopolyspora cebuensis</name>
    <dbReference type="NCBI Taxonomy" id="418759"/>
    <lineage>
        <taxon>Bacteria</taxon>
        <taxon>Bacillati</taxon>
        <taxon>Actinomycetota</taxon>
        <taxon>Actinomycetes</taxon>
        <taxon>Pseudonocardiales</taxon>
        <taxon>Pseudonocardiaceae</taxon>
        <taxon>Saccharopolyspora</taxon>
    </lineage>
</organism>